<protein>
    <submittedName>
        <fullName evidence="2">Uncharacterized protein</fullName>
    </submittedName>
</protein>
<dbReference type="EMBL" id="NAOO01000045">
    <property type="protein sequence ID" value="RFB82034.1"/>
    <property type="molecule type" value="Genomic_DNA"/>
</dbReference>
<proteinExistence type="predicted"/>
<comment type="caution">
    <text evidence="2">The sequence shown here is derived from an EMBL/GenBank/DDBJ whole genome shotgun (WGS) entry which is preliminary data.</text>
</comment>
<evidence type="ECO:0000313" key="3">
    <source>
        <dbReference type="Proteomes" id="UP000256748"/>
    </source>
</evidence>
<reference evidence="2 3" key="1">
    <citation type="submission" date="2017-03" db="EMBL/GenBank/DDBJ databases">
        <title>Genome analysis of Rhizobial strains effectives or ineffectives for nitrogen fixation isolated from bean seeds.</title>
        <authorList>
            <person name="Peralta H."/>
            <person name="Aguilar-Vera A."/>
            <person name="Mora Y."/>
            <person name="Vargas-Lagunas C."/>
            <person name="Girard L."/>
            <person name="Mora J."/>
        </authorList>
    </citation>
    <scope>NUCLEOTIDE SEQUENCE [LARGE SCALE GENOMIC DNA]</scope>
    <source>
        <strain evidence="2 3">CCGM5</strain>
    </source>
</reference>
<dbReference type="AlphaFoldDB" id="A0A3E1AYG8"/>
<evidence type="ECO:0000313" key="2">
    <source>
        <dbReference type="EMBL" id="RFB82034.1"/>
    </source>
</evidence>
<organism evidence="2 3">
    <name type="scientific">Rhizobium leguminosarum bv. trifolii</name>
    <dbReference type="NCBI Taxonomy" id="386"/>
    <lineage>
        <taxon>Bacteria</taxon>
        <taxon>Pseudomonadati</taxon>
        <taxon>Pseudomonadota</taxon>
        <taxon>Alphaproteobacteria</taxon>
        <taxon>Hyphomicrobiales</taxon>
        <taxon>Rhizobiaceae</taxon>
        <taxon>Rhizobium/Agrobacterium group</taxon>
        <taxon>Rhizobium</taxon>
    </lineage>
</organism>
<accession>A0A3E1AYG8</accession>
<sequence>MWHCSGTYRSALIPVLVTGIQPRRVCAVIDFYPFKKSSAPKDLGSLDSCDAPRVKPEHRNEGASSRHRNHSITS</sequence>
<gene>
    <name evidence="2" type="ORF">B5K10_30430</name>
</gene>
<feature type="compositionally biased region" description="Basic and acidic residues" evidence="1">
    <location>
        <begin position="50"/>
        <end position="61"/>
    </location>
</feature>
<name>A0A3E1AYG8_RHILT</name>
<feature type="region of interest" description="Disordered" evidence="1">
    <location>
        <begin position="36"/>
        <end position="74"/>
    </location>
</feature>
<dbReference type="Proteomes" id="UP000256748">
    <property type="component" value="Unassembled WGS sequence"/>
</dbReference>
<feature type="compositionally biased region" description="Basic residues" evidence="1">
    <location>
        <begin position="65"/>
        <end position="74"/>
    </location>
</feature>
<evidence type="ECO:0000256" key="1">
    <source>
        <dbReference type="SAM" id="MobiDB-lite"/>
    </source>
</evidence>